<evidence type="ECO:0000256" key="6">
    <source>
        <dbReference type="ARBA" id="ARBA00022989"/>
    </source>
</evidence>
<keyword evidence="5" id="KW-0812">Transmembrane</keyword>
<keyword evidence="11" id="KW-1185">Reference proteome</keyword>
<sequence>MFVQILRISLTDLLLEKKIDRDLYTHILSSKEALEGFWRQIESTHQFLHEKVKCSYDEAGRIMMKLILKMIEVESILCDSQEELAMEIQEKMIRWEHMAKVVDSMKYQIQEESECRLGAVSKTLEQLTLKKKITVKQKERHLTDLFKAFWEEVSRYNK</sequence>
<reference evidence="11" key="1">
    <citation type="journal article" date="2017" name="Nat. Commun.">
        <title>The North American bullfrog draft genome provides insight into hormonal regulation of long noncoding RNA.</title>
        <authorList>
            <person name="Hammond S.A."/>
            <person name="Warren R.L."/>
            <person name="Vandervalk B.P."/>
            <person name="Kucuk E."/>
            <person name="Khan H."/>
            <person name="Gibb E.A."/>
            <person name="Pandoh P."/>
            <person name="Kirk H."/>
            <person name="Zhao Y."/>
            <person name="Jones M."/>
            <person name="Mungall A.J."/>
            <person name="Coope R."/>
            <person name="Pleasance S."/>
            <person name="Moore R.A."/>
            <person name="Holt R.A."/>
            <person name="Round J.M."/>
            <person name="Ohora S."/>
            <person name="Walle B.V."/>
            <person name="Veldhoen N."/>
            <person name="Helbing C.C."/>
            <person name="Birol I."/>
        </authorList>
    </citation>
    <scope>NUCLEOTIDE SEQUENCE [LARGE SCALE GENOMIC DNA]</scope>
</reference>
<dbReference type="InterPro" id="IPR026501">
    <property type="entry name" value="Limbin/EVC"/>
</dbReference>
<organism evidence="10 11">
    <name type="scientific">Aquarana catesbeiana</name>
    <name type="common">American bullfrog</name>
    <name type="synonym">Rana catesbeiana</name>
    <dbReference type="NCBI Taxonomy" id="8400"/>
    <lineage>
        <taxon>Eukaryota</taxon>
        <taxon>Metazoa</taxon>
        <taxon>Chordata</taxon>
        <taxon>Craniata</taxon>
        <taxon>Vertebrata</taxon>
        <taxon>Euteleostomi</taxon>
        <taxon>Amphibia</taxon>
        <taxon>Batrachia</taxon>
        <taxon>Anura</taxon>
        <taxon>Neobatrachia</taxon>
        <taxon>Ranoidea</taxon>
        <taxon>Ranidae</taxon>
        <taxon>Aquarana</taxon>
    </lineage>
</organism>
<evidence type="ECO:0000256" key="1">
    <source>
        <dbReference type="ARBA" id="ARBA00004120"/>
    </source>
</evidence>
<comment type="subcellular location">
    <subcellularLocation>
        <location evidence="2">Cell membrane</location>
        <topology evidence="2">Single-pass membrane protein</topology>
    </subcellularLocation>
    <subcellularLocation>
        <location evidence="1">Cytoplasm</location>
        <location evidence="1">Cytoskeleton</location>
        <location evidence="1">Cilium basal body</location>
    </subcellularLocation>
</comment>
<evidence type="ECO:0000256" key="3">
    <source>
        <dbReference type="ARBA" id="ARBA00022475"/>
    </source>
</evidence>
<evidence type="ECO:0000256" key="4">
    <source>
        <dbReference type="ARBA" id="ARBA00022490"/>
    </source>
</evidence>
<dbReference type="AlphaFoldDB" id="A0A2G9RCB7"/>
<accession>A0A2G9RCB7</accession>
<evidence type="ECO:0000256" key="5">
    <source>
        <dbReference type="ARBA" id="ARBA00022692"/>
    </source>
</evidence>
<evidence type="ECO:0000256" key="2">
    <source>
        <dbReference type="ARBA" id="ARBA00004162"/>
    </source>
</evidence>
<evidence type="ECO:0000313" key="11">
    <source>
        <dbReference type="Proteomes" id="UP000228934"/>
    </source>
</evidence>
<evidence type="ECO:0000256" key="9">
    <source>
        <dbReference type="ARBA" id="ARBA00023273"/>
    </source>
</evidence>
<feature type="non-terminal residue" evidence="10">
    <location>
        <position position="158"/>
    </location>
</feature>
<keyword evidence="7" id="KW-0472">Membrane</keyword>
<keyword evidence="9" id="KW-0966">Cell projection</keyword>
<dbReference type="OrthoDB" id="9896851at2759"/>
<dbReference type="GO" id="GO:0098797">
    <property type="term" value="C:plasma membrane protein complex"/>
    <property type="evidence" value="ECO:0007669"/>
    <property type="project" value="TreeGrafter"/>
</dbReference>
<dbReference type="Proteomes" id="UP000228934">
    <property type="component" value="Unassembled WGS sequence"/>
</dbReference>
<dbReference type="EMBL" id="KV944000">
    <property type="protein sequence ID" value="PIO25519.1"/>
    <property type="molecule type" value="Genomic_DNA"/>
</dbReference>
<gene>
    <name evidence="10" type="ORF">AB205_0180640</name>
</gene>
<dbReference type="GO" id="GO:0060170">
    <property type="term" value="C:ciliary membrane"/>
    <property type="evidence" value="ECO:0007669"/>
    <property type="project" value="TreeGrafter"/>
</dbReference>
<keyword evidence="3" id="KW-1003">Cell membrane</keyword>
<dbReference type="PANTHER" id="PTHR16795:SF13">
    <property type="entry name" value="EVC COMPLEX MEMBER EVC"/>
    <property type="match status" value="1"/>
</dbReference>
<evidence type="ECO:0000256" key="7">
    <source>
        <dbReference type="ARBA" id="ARBA00023136"/>
    </source>
</evidence>
<keyword evidence="6" id="KW-1133">Transmembrane helix</keyword>
<proteinExistence type="predicted"/>
<dbReference type="GO" id="GO:0007224">
    <property type="term" value="P:smoothened signaling pathway"/>
    <property type="evidence" value="ECO:0007669"/>
    <property type="project" value="InterPro"/>
</dbReference>
<dbReference type="PANTHER" id="PTHR16795">
    <property type="entry name" value="LIMBIN/ELLIS-VAN CREVELD PROTEIN"/>
    <property type="match status" value="1"/>
</dbReference>
<keyword evidence="8" id="KW-0206">Cytoskeleton</keyword>
<protein>
    <submittedName>
        <fullName evidence="10">Uncharacterized protein</fullName>
    </submittedName>
</protein>
<evidence type="ECO:0000256" key="8">
    <source>
        <dbReference type="ARBA" id="ARBA00023212"/>
    </source>
</evidence>
<name>A0A2G9RCB7_AQUCT</name>
<evidence type="ECO:0000313" key="10">
    <source>
        <dbReference type="EMBL" id="PIO25519.1"/>
    </source>
</evidence>
<keyword evidence="4" id="KW-0963">Cytoplasm</keyword>